<feature type="transmembrane region" description="Helical" evidence="1">
    <location>
        <begin position="38"/>
        <end position="54"/>
    </location>
</feature>
<dbReference type="Proteomes" id="UP000276128">
    <property type="component" value="Unassembled WGS sequence"/>
</dbReference>
<gene>
    <name evidence="2" type="ORF">EJQ19_16380</name>
</gene>
<comment type="caution">
    <text evidence="2">The sequence shown here is derived from an EMBL/GenBank/DDBJ whole genome shotgun (WGS) entry which is preliminary data.</text>
</comment>
<evidence type="ECO:0000256" key="1">
    <source>
        <dbReference type="SAM" id="Phobius"/>
    </source>
</evidence>
<dbReference type="EMBL" id="RXHU01000045">
    <property type="protein sequence ID" value="RTE08658.1"/>
    <property type="molecule type" value="Genomic_DNA"/>
</dbReference>
<accession>A0A430JC84</accession>
<organism evidence="2 3">
    <name type="scientific">Paenibacillus whitsoniae</name>
    <dbReference type="NCBI Taxonomy" id="2496558"/>
    <lineage>
        <taxon>Bacteria</taxon>
        <taxon>Bacillati</taxon>
        <taxon>Bacillota</taxon>
        <taxon>Bacilli</taxon>
        <taxon>Bacillales</taxon>
        <taxon>Paenibacillaceae</taxon>
        <taxon>Paenibacillus</taxon>
    </lineage>
</organism>
<dbReference type="RefSeq" id="WP_126142317.1">
    <property type="nucleotide sequence ID" value="NZ_RXHU01000045.1"/>
</dbReference>
<keyword evidence="1" id="KW-0472">Membrane</keyword>
<keyword evidence="1" id="KW-1133">Transmembrane helix</keyword>
<protein>
    <submittedName>
        <fullName evidence="2">DUF1294 domain-containing protein</fullName>
    </submittedName>
</protein>
<reference evidence="2 3" key="1">
    <citation type="submission" date="2018-12" db="EMBL/GenBank/DDBJ databases">
        <title>Bacillus ochoae sp. nov., Paenibacillus whitsoniae sp. nov., Paenibacillus spiritus sp. nov. Isolated from the Mars Exploration Rover during spacecraft assembly.</title>
        <authorList>
            <person name="Seuylemezian A."/>
            <person name="Vaishampayan P."/>
        </authorList>
    </citation>
    <scope>NUCLEOTIDE SEQUENCE [LARGE SCALE GENOMIC DNA]</scope>
    <source>
        <strain evidence="2 3">MER 54</strain>
    </source>
</reference>
<dbReference type="Pfam" id="PF06961">
    <property type="entry name" value="DUF1294"/>
    <property type="match status" value="1"/>
</dbReference>
<keyword evidence="3" id="KW-1185">Reference proteome</keyword>
<feature type="transmembrane region" description="Helical" evidence="1">
    <location>
        <begin position="66"/>
        <end position="87"/>
    </location>
</feature>
<dbReference type="AlphaFoldDB" id="A0A430JC84"/>
<keyword evidence="1" id="KW-0812">Transmembrane</keyword>
<evidence type="ECO:0000313" key="3">
    <source>
        <dbReference type="Proteomes" id="UP000276128"/>
    </source>
</evidence>
<dbReference type="OrthoDB" id="1698854at2"/>
<sequence>MTLFLVYLCMMNIMTFVEMGYDKGQAKKGERRVPEKRLFWFAALGGAIGGWLGMKVFRHKTKHTSFVVGMPLLVAFNCIVVIVIAMYM</sequence>
<evidence type="ECO:0000313" key="2">
    <source>
        <dbReference type="EMBL" id="RTE08658.1"/>
    </source>
</evidence>
<name>A0A430JC84_9BACL</name>
<proteinExistence type="predicted"/>
<dbReference type="InterPro" id="IPR010718">
    <property type="entry name" value="DUF1294"/>
</dbReference>